<dbReference type="InterPro" id="IPR013321">
    <property type="entry name" value="Arc_rbn_hlx_hlx"/>
</dbReference>
<evidence type="ECO:0000259" key="2">
    <source>
        <dbReference type="Pfam" id="PF20605"/>
    </source>
</evidence>
<name>A0A5K7Z5Y5_9BACT</name>
<keyword evidence="1" id="KW-0812">Transmembrane</keyword>
<evidence type="ECO:0000313" key="3">
    <source>
        <dbReference type="EMBL" id="BBO76150.1"/>
    </source>
</evidence>
<sequence length="73" mass="8599">MRQGFFNYIAIFLFICYMVTMNEIKRKGYNTTIRVDLIRELKILAAEKDCRVNDLLEEAIFDILSKHGKTPPE</sequence>
<dbReference type="Gene3D" id="1.10.1220.10">
    <property type="entry name" value="Met repressor-like"/>
    <property type="match status" value="1"/>
</dbReference>
<dbReference type="Pfam" id="PF20605">
    <property type="entry name" value="Antitox_RHH"/>
    <property type="match status" value="1"/>
</dbReference>
<keyword evidence="1" id="KW-0472">Membrane</keyword>
<dbReference type="EMBL" id="AP021875">
    <property type="protein sequence ID" value="BBO76150.1"/>
    <property type="molecule type" value="Genomic_DNA"/>
</dbReference>
<feature type="domain" description="Antitoxin-like ribbon-helix-helix" evidence="2">
    <location>
        <begin position="39"/>
        <end position="71"/>
    </location>
</feature>
<dbReference type="InterPro" id="IPR046765">
    <property type="entry name" value="Antitox_RHH"/>
</dbReference>
<accession>A0A5K7Z5Y5</accession>
<reference evidence="3 4" key="1">
    <citation type="submission" date="2019-11" db="EMBL/GenBank/DDBJ databases">
        <title>Comparative genomics of hydrocarbon-degrading Desulfosarcina strains.</title>
        <authorList>
            <person name="Watanabe M."/>
            <person name="Kojima H."/>
            <person name="Fukui M."/>
        </authorList>
    </citation>
    <scope>NUCLEOTIDE SEQUENCE [LARGE SCALE GENOMIC DNA]</scope>
    <source>
        <strain evidence="3 4">PP31</strain>
    </source>
</reference>
<keyword evidence="1" id="KW-1133">Transmembrane helix</keyword>
<protein>
    <recommendedName>
        <fullName evidence="2">Antitoxin-like ribbon-helix-helix domain-containing protein</fullName>
    </recommendedName>
</protein>
<keyword evidence="4" id="KW-1185">Reference proteome</keyword>
<dbReference type="AlphaFoldDB" id="A0A5K7Z5Y5"/>
<dbReference type="GO" id="GO:0006355">
    <property type="term" value="P:regulation of DNA-templated transcription"/>
    <property type="evidence" value="ECO:0007669"/>
    <property type="project" value="InterPro"/>
</dbReference>
<dbReference type="Proteomes" id="UP000427769">
    <property type="component" value="Chromosome"/>
</dbReference>
<evidence type="ECO:0000313" key="4">
    <source>
        <dbReference type="Proteomes" id="UP000427769"/>
    </source>
</evidence>
<feature type="transmembrane region" description="Helical" evidence="1">
    <location>
        <begin position="6"/>
        <end position="24"/>
    </location>
</feature>
<gene>
    <name evidence="3" type="ORF">DSCW_35670</name>
</gene>
<evidence type="ECO:0000256" key="1">
    <source>
        <dbReference type="SAM" id="Phobius"/>
    </source>
</evidence>
<dbReference type="KEGG" id="dwd:DSCW_35670"/>
<organism evidence="3 4">
    <name type="scientific">Desulfosarcina widdelii</name>
    <dbReference type="NCBI Taxonomy" id="947919"/>
    <lineage>
        <taxon>Bacteria</taxon>
        <taxon>Pseudomonadati</taxon>
        <taxon>Thermodesulfobacteriota</taxon>
        <taxon>Desulfobacteria</taxon>
        <taxon>Desulfobacterales</taxon>
        <taxon>Desulfosarcinaceae</taxon>
        <taxon>Desulfosarcina</taxon>
    </lineage>
</organism>
<proteinExistence type="predicted"/>